<proteinExistence type="predicted"/>
<dbReference type="Pfam" id="PF07336">
    <property type="entry name" value="ABATE"/>
    <property type="match status" value="1"/>
</dbReference>
<organism evidence="2 3">
    <name type="scientific">Nonomuraea rosea</name>
    <dbReference type="NCBI Taxonomy" id="638574"/>
    <lineage>
        <taxon>Bacteria</taxon>
        <taxon>Bacillati</taxon>
        <taxon>Actinomycetota</taxon>
        <taxon>Actinomycetes</taxon>
        <taxon>Streptosporangiales</taxon>
        <taxon>Streptosporangiaceae</taxon>
        <taxon>Nonomuraea</taxon>
    </lineage>
</organism>
<evidence type="ECO:0000313" key="3">
    <source>
        <dbReference type="Proteomes" id="UP001500630"/>
    </source>
</evidence>
<protein>
    <submittedName>
        <fullName evidence="2">CGNR zinc finger domain-containing protein</fullName>
    </submittedName>
</protein>
<dbReference type="Pfam" id="PF11706">
    <property type="entry name" value="zf-CGNR"/>
    <property type="match status" value="1"/>
</dbReference>
<dbReference type="Proteomes" id="UP001500630">
    <property type="component" value="Unassembled WGS sequence"/>
</dbReference>
<name>A0ABP6XNG8_9ACTN</name>
<gene>
    <name evidence="2" type="ORF">GCM10022419_058530</name>
</gene>
<dbReference type="InterPro" id="IPR010852">
    <property type="entry name" value="ABATE"/>
</dbReference>
<dbReference type="InterPro" id="IPR021005">
    <property type="entry name" value="Znf_CGNR"/>
</dbReference>
<dbReference type="Gene3D" id="1.10.3300.10">
    <property type="entry name" value="Jann2411-like domain"/>
    <property type="match status" value="1"/>
</dbReference>
<keyword evidence="3" id="KW-1185">Reference proteome</keyword>
<dbReference type="RefSeq" id="WP_345566657.1">
    <property type="nucleotide sequence ID" value="NZ_BAABDQ010000013.1"/>
</dbReference>
<evidence type="ECO:0000313" key="2">
    <source>
        <dbReference type="EMBL" id="GAA3569937.1"/>
    </source>
</evidence>
<dbReference type="SUPFAM" id="SSF160904">
    <property type="entry name" value="Jann2411-like"/>
    <property type="match status" value="1"/>
</dbReference>
<reference evidence="3" key="1">
    <citation type="journal article" date="2019" name="Int. J. Syst. Evol. Microbiol.">
        <title>The Global Catalogue of Microorganisms (GCM) 10K type strain sequencing project: providing services to taxonomists for standard genome sequencing and annotation.</title>
        <authorList>
            <consortium name="The Broad Institute Genomics Platform"/>
            <consortium name="The Broad Institute Genome Sequencing Center for Infectious Disease"/>
            <person name="Wu L."/>
            <person name="Ma J."/>
        </authorList>
    </citation>
    <scope>NUCLEOTIDE SEQUENCE [LARGE SCALE GENOMIC DNA]</scope>
    <source>
        <strain evidence="3">JCM 17326</strain>
    </source>
</reference>
<dbReference type="PANTHER" id="PTHR35525">
    <property type="entry name" value="BLL6575 PROTEIN"/>
    <property type="match status" value="1"/>
</dbReference>
<evidence type="ECO:0000259" key="1">
    <source>
        <dbReference type="Pfam" id="PF11706"/>
    </source>
</evidence>
<dbReference type="EMBL" id="BAABDQ010000013">
    <property type="protein sequence ID" value="GAA3569937.1"/>
    <property type="molecule type" value="Genomic_DNA"/>
</dbReference>
<dbReference type="PANTHER" id="PTHR35525:SF3">
    <property type="entry name" value="BLL6575 PROTEIN"/>
    <property type="match status" value="1"/>
</dbReference>
<sequence length="186" mass="19966">MPDTEPAPLVTPAPGALELVRAFVNTRDIDAGTDRFADPASWAEWAGERGIHGTTDEEALAWAITLRESLRQALLANHDRLPLPESTAALLTEAARRSGTGITFTPGGVVLADQGGAGMNSLISRVVGATAAALADGTWARLKACANDSCQWAFYDQSRSRTGRWCSMQLCGNRVKQTRWRTSQPT</sequence>
<accession>A0ABP6XNG8</accession>
<dbReference type="InterPro" id="IPR023286">
    <property type="entry name" value="ABATE_dom_sf"/>
</dbReference>
<comment type="caution">
    <text evidence="2">The sequence shown here is derived from an EMBL/GenBank/DDBJ whole genome shotgun (WGS) entry which is preliminary data.</text>
</comment>
<feature type="domain" description="Zinc finger CGNR" evidence="1">
    <location>
        <begin position="141"/>
        <end position="182"/>
    </location>
</feature>